<comment type="caution">
    <text evidence="11">The sequence shown here is derived from an EMBL/GenBank/DDBJ whole genome shotgun (WGS) entry which is preliminary data.</text>
</comment>
<evidence type="ECO:0000256" key="9">
    <source>
        <dbReference type="SAM" id="Phobius"/>
    </source>
</evidence>
<keyword evidence="12" id="KW-1185">Reference proteome</keyword>
<evidence type="ECO:0000256" key="5">
    <source>
        <dbReference type="ARBA" id="ARBA00022989"/>
    </source>
</evidence>
<dbReference type="GO" id="GO:0050906">
    <property type="term" value="P:detection of stimulus involved in sensory perception"/>
    <property type="evidence" value="ECO:0007669"/>
    <property type="project" value="UniProtKB-ARBA"/>
</dbReference>
<keyword evidence="4 9" id="KW-0812">Transmembrane</keyword>
<evidence type="ECO:0000313" key="11">
    <source>
        <dbReference type="EMBL" id="KAL3400015.1"/>
    </source>
</evidence>
<feature type="transmembrane region" description="Helical" evidence="9">
    <location>
        <begin position="61"/>
        <end position="80"/>
    </location>
</feature>
<dbReference type="AlphaFoldDB" id="A0ABD2X470"/>
<dbReference type="EMBL" id="JBJJXI010000054">
    <property type="protein sequence ID" value="KAL3400015.1"/>
    <property type="molecule type" value="Genomic_DNA"/>
</dbReference>
<proteinExistence type="inferred from homology"/>
<name>A0ABD2X470_9HYME</name>
<evidence type="ECO:0000256" key="6">
    <source>
        <dbReference type="ARBA" id="ARBA00023136"/>
    </source>
</evidence>
<protein>
    <recommendedName>
        <fullName evidence="10">Ionotropic glutamate receptor C-terminal domain-containing protein</fullName>
    </recommendedName>
</protein>
<keyword evidence="8" id="KW-0325">Glycoprotein</keyword>
<dbReference type="PANTHER" id="PTHR42643">
    <property type="entry name" value="IONOTROPIC RECEPTOR 20A-RELATED"/>
    <property type="match status" value="1"/>
</dbReference>
<dbReference type="Pfam" id="PF00060">
    <property type="entry name" value="Lig_chan"/>
    <property type="match status" value="1"/>
</dbReference>
<evidence type="ECO:0000256" key="2">
    <source>
        <dbReference type="ARBA" id="ARBA00008685"/>
    </source>
</evidence>
<keyword evidence="6 9" id="KW-0472">Membrane</keyword>
<feature type="transmembrane region" description="Helical" evidence="9">
    <location>
        <begin position="132"/>
        <end position="154"/>
    </location>
</feature>
<accession>A0ABD2X470</accession>
<dbReference type="SUPFAM" id="SSF53850">
    <property type="entry name" value="Periplasmic binding protein-like II"/>
    <property type="match status" value="1"/>
</dbReference>
<feature type="transmembrane region" description="Helical" evidence="9">
    <location>
        <begin position="319"/>
        <end position="339"/>
    </location>
</feature>
<keyword evidence="5 9" id="KW-1133">Transmembrane helix</keyword>
<evidence type="ECO:0000259" key="10">
    <source>
        <dbReference type="Pfam" id="PF00060"/>
    </source>
</evidence>
<sequence>MTVTIIHSENRYELFDVYNPSYRHGGKLNVTRMGMWPKFFFRHPKKNLLTNQFFKPFTREVWILTTIMIIINWLLLYFAVKVEHHYRKSTFYSISETNTATEVALITTAAVCQQGLGATPNLSSGRIVFTSVFLWALILYQFYSASIVGSLLAAPSRFITTPEALLESSIEIGVEDIPYNYDFYSNSTDPVISGIYNKILKANERRKKPNFLTAEEGMKLVQRGGFAFQIDDLSSYRMIEDSFQTDEICELQEIYLFPRVHAATGVPKHSPFKKLVTYGLRHILERGVSSRITNVWKHRRPRCPESHSSLPTPVAIYEFSPALFAFVSGVIIALLIAVIENLIRYSSRQFLFETNQKIIEIFRVF</sequence>
<evidence type="ECO:0000256" key="4">
    <source>
        <dbReference type="ARBA" id="ARBA00022692"/>
    </source>
</evidence>
<dbReference type="InterPro" id="IPR052192">
    <property type="entry name" value="Insect_Ionotropic_Sensory_Rcpt"/>
</dbReference>
<dbReference type="InterPro" id="IPR001320">
    <property type="entry name" value="Iontro_rcpt_C"/>
</dbReference>
<evidence type="ECO:0000256" key="1">
    <source>
        <dbReference type="ARBA" id="ARBA00004651"/>
    </source>
</evidence>
<gene>
    <name evidence="11" type="ORF">TKK_006634</name>
</gene>
<evidence type="ECO:0000256" key="8">
    <source>
        <dbReference type="ARBA" id="ARBA00023180"/>
    </source>
</evidence>
<dbReference type="PANTHER" id="PTHR42643:SF33">
    <property type="entry name" value="GLUTAMATE RECEPTOR 2-LIKE PROTEIN"/>
    <property type="match status" value="1"/>
</dbReference>
<keyword evidence="3" id="KW-1003">Cell membrane</keyword>
<comment type="subcellular location">
    <subcellularLocation>
        <location evidence="1">Cell membrane</location>
        <topology evidence="1">Multi-pass membrane protein</topology>
    </subcellularLocation>
</comment>
<evidence type="ECO:0000256" key="3">
    <source>
        <dbReference type="ARBA" id="ARBA00022475"/>
    </source>
</evidence>
<reference evidence="11 12" key="1">
    <citation type="journal article" date="2024" name="bioRxiv">
        <title>A reference genome for Trichogramma kaykai: A tiny desert-dwelling parasitoid wasp with competing sex-ratio distorters.</title>
        <authorList>
            <person name="Culotta J."/>
            <person name="Lindsey A.R."/>
        </authorList>
    </citation>
    <scope>NUCLEOTIDE SEQUENCE [LARGE SCALE GENOMIC DNA]</scope>
    <source>
        <strain evidence="11 12">KSX58</strain>
    </source>
</reference>
<dbReference type="Gene3D" id="1.10.287.70">
    <property type="match status" value="1"/>
</dbReference>
<dbReference type="Proteomes" id="UP001627154">
    <property type="component" value="Unassembled WGS sequence"/>
</dbReference>
<feature type="domain" description="Ionotropic glutamate receptor C-terminal" evidence="10">
    <location>
        <begin position="59"/>
        <end position="166"/>
    </location>
</feature>
<evidence type="ECO:0000256" key="7">
    <source>
        <dbReference type="ARBA" id="ARBA00023170"/>
    </source>
</evidence>
<evidence type="ECO:0000313" key="12">
    <source>
        <dbReference type="Proteomes" id="UP001627154"/>
    </source>
</evidence>
<dbReference type="GO" id="GO:0005886">
    <property type="term" value="C:plasma membrane"/>
    <property type="evidence" value="ECO:0007669"/>
    <property type="project" value="UniProtKB-SubCell"/>
</dbReference>
<comment type="similarity">
    <text evidence="2">Belongs to the glutamate-gated ion channel (TC 1.A.10.1) family.</text>
</comment>
<keyword evidence="7" id="KW-0675">Receptor</keyword>
<organism evidence="11 12">
    <name type="scientific">Trichogramma kaykai</name>
    <dbReference type="NCBI Taxonomy" id="54128"/>
    <lineage>
        <taxon>Eukaryota</taxon>
        <taxon>Metazoa</taxon>
        <taxon>Ecdysozoa</taxon>
        <taxon>Arthropoda</taxon>
        <taxon>Hexapoda</taxon>
        <taxon>Insecta</taxon>
        <taxon>Pterygota</taxon>
        <taxon>Neoptera</taxon>
        <taxon>Endopterygota</taxon>
        <taxon>Hymenoptera</taxon>
        <taxon>Apocrita</taxon>
        <taxon>Proctotrupomorpha</taxon>
        <taxon>Chalcidoidea</taxon>
        <taxon>Trichogrammatidae</taxon>
        <taxon>Trichogramma</taxon>
    </lineage>
</organism>